<organism evidence="1 2">
    <name type="scientific">Thermoproteota archaeon</name>
    <dbReference type="NCBI Taxonomy" id="2056631"/>
    <lineage>
        <taxon>Archaea</taxon>
        <taxon>Thermoproteota</taxon>
    </lineage>
</organism>
<dbReference type="EMBL" id="QMRA01000053">
    <property type="protein sequence ID" value="RLE53764.1"/>
    <property type="molecule type" value="Genomic_DNA"/>
</dbReference>
<protein>
    <submittedName>
        <fullName evidence="1">CopG family transcriptional regulator</fullName>
    </submittedName>
</protein>
<name>A0A497F286_9CREN</name>
<evidence type="ECO:0000313" key="1">
    <source>
        <dbReference type="EMBL" id="RLE53764.1"/>
    </source>
</evidence>
<proteinExistence type="predicted"/>
<dbReference type="Proteomes" id="UP000269499">
    <property type="component" value="Unassembled WGS sequence"/>
</dbReference>
<accession>A0A497F286</accession>
<reference evidence="1 2" key="1">
    <citation type="submission" date="2018-06" db="EMBL/GenBank/DDBJ databases">
        <title>Extensive metabolic versatility and redundancy in microbially diverse, dynamic hydrothermal sediments.</title>
        <authorList>
            <person name="Dombrowski N."/>
            <person name="Teske A."/>
            <person name="Baker B.J."/>
        </authorList>
    </citation>
    <scope>NUCLEOTIDE SEQUENCE [LARGE SCALE GENOMIC DNA]</scope>
    <source>
        <strain evidence="1">B20_G2</strain>
    </source>
</reference>
<sequence length="71" mass="8356">MSEDKIAVYITRELYDKIAEQVEKSHGVFKSVDEYVNFALKELLEKEESNVFTPEEEEEIKKRLRSLGYIA</sequence>
<comment type="caution">
    <text evidence="1">The sequence shown here is derived from an EMBL/GenBank/DDBJ whole genome shotgun (WGS) entry which is preliminary data.</text>
</comment>
<dbReference type="AlphaFoldDB" id="A0A497F286"/>
<gene>
    <name evidence="1" type="ORF">DRJ26_02985</name>
</gene>
<evidence type="ECO:0000313" key="2">
    <source>
        <dbReference type="Proteomes" id="UP000269499"/>
    </source>
</evidence>